<reference evidence="1 2" key="1">
    <citation type="journal article" date="2019" name="Nat. Ecol. Evol.">
        <title>Megaphylogeny resolves global patterns of mushroom evolution.</title>
        <authorList>
            <person name="Varga T."/>
            <person name="Krizsan K."/>
            <person name="Foldi C."/>
            <person name="Dima B."/>
            <person name="Sanchez-Garcia M."/>
            <person name="Sanchez-Ramirez S."/>
            <person name="Szollosi G.J."/>
            <person name="Szarkandi J.G."/>
            <person name="Papp V."/>
            <person name="Albert L."/>
            <person name="Andreopoulos W."/>
            <person name="Angelini C."/>
            <person name="Antonin V."/>
            <person name="Barry K.W."/>
            <person name="Bougher N.L."/>
            <person name="Buchanan P."/>
            <person name="Buyck B."/>
            <person name="Bense V."/>
            <person name="Catcheside P."/>
            <person name="Chovatia M."/>
            <person name="Cooper J."/>
            <person name="Damon W."/>
            <person name="Desjardin D."/>
            <person name="Finy P."/>
            <person name="Geml J."/>
            <person name="Haridas S."/>
            <person name="Hughes K."/>
            <person name="Justo A."/>
            <person name="Karasinski D."/>
            <person name="Kautmanova I."/>
            <person name="Kiss B."/>
            <person name="Kocsube S."/>
            <person name="Kotiranta H."/>
            <person name="LaButti K.M."/>
            <person name="Lechner B.E."/>
            <person name="Liimatainen K."/>
            <person name="Lipzen A."/>
            <person name="Lukacs Z."/>
            <person name="Mihaltcheva S."/>
            <person name="Morgado L.N."/>
            <person name="Niskanen T."/>
            <person name="Noordeloos M.E."/>
            <person name="Ohm R.A."/>
            <person name="Ortiz-Santana B."/>
            <person name="Ovrebo C."/>
            <person name="Racz N."/>
            <person name="Riley R."/>
            <person name="Savchenko A."/>
            <person name="Shiryaev A."/>
            <person name="Soop K."/>
            <person name="Spirin V."/>
            <person name="Szebenyi C."/>
            <person name="Tomsovsky M."/>
            <person name="Tulloss R.E."/>
            <person name="Uehling J."/>
            <person name="Grigoriev I.V."/>
            <person name="Vagvolgyi C."/>
            <person name="Papp T."/>
            <person name="Martin F.M."/>
            <person name="Miettinen O."/>
            <person name="Hibbett D.S."/>
            <person name="Nagy L.G."/>
        </authorList>
    </citation>
    <scope>NUCLEOTIDE SEQUENCE [LARGE SCALE GENOMIC DNA]</scope>
    <source>
        <strain evidence="1 2">NL-1719</strain>
    </source>
</reference>
<evidence type="ECO:0000313" key="2">
    <source>
        <dbReference type="Proteomes" id="UP000308600"/>
    </source>
</evidence>
<organism evidence="1 2">
    <name type="scientific">Pluteus cervinus</name>
    <dbReference type="NCBI Taxonomy" id="181527"/>
    <lineage>
        <taxon>Eukaryota</taxon>
        <taxon>Fungi</taxon>
        <taxon>Dikarya</taxon>
        <taxon>Basidiomycota</taxon>
        <taxon>Agaricomycotina</taxon>
        <taxon>Agaricomycetes</taxon>
        <taxon>Agaricomycetidae</taxon>
        <taxon>Agaricales</taxon>
        <taxon>Pluteineae</taxon>
        <taxon>Pluteaceae</taxon>
        <taxon>Pluteus</taxon>
    </lineage>
</organism>
<accession>A0ACD3AZQ4</accession>
<evidence type="ECO:0000313" key="1">
    <source>
        <dbReference type="EMBL" id="TFK70861.1"/>
    </source>
</evidence>
<gene>
    <name evidence="1" type="ORF">BDN72DRAFT_896083</name>
</gene>
<dbReference type="EMBL" id="ML208306">
    <property type="protein sequence ID" value="TFK70861.1"/>
    <property type="molecule type" value="Genomic_DNA"/>
</dbReference>
<proteinExistence type="predicted"/>
<protein>
    <submittedName>
        <fullName evidence="1">Uncharacterized protein</fullName>
    </submittedName>
</protein>
<name>A0ACD3AZQ4_9AGAR</name>
<dbReference type="Proteomes" id="UP000308600">
    <property type="component" value="Unassembled WGS sequence"/>
</dbReference>
<sequence length="158" mass="17899">MGPEAKELKFELKLGITRSRHTYHPPHRIRSRTTPIAFGFVFIFNSKPLQLQTNQYIYSSVGVRFESRSTIPISTYTFHNLILITVNNGLRTNPRPTSPHSPNHTSHPHPPEPGQPESPPSIPRRRPTSIPIPTKRHDDVQGTPRPSIFQPPANDHAI</sequence>
<keyword evidence="2" id="KW-1185">Reference proteome</keyword>